<dbReference type="Gene3D" id="3.40.50.150">
    <property type="entry name" value="Vaccinia Virus protein VP39"/>
    <property type="match status" value="1"/>
</dbReference>
<dbReference type="GO" id="GO:0032259">
    <property type="term" value="P:methylation"/>
    <property type="evidence" value="ECO:0007669"/>
    <property type="project" value="UniProtKB-KW"/>
</dbReference>
<name>A0A8J2VRG7_9RHOB</name>
<reference evidence="1" key="2">
    <citation type="submission" date="2020-09" db="EMBL/GenBank/DDBJ databases">
        <authorList>
            <person name="Sun Q."/>
            <person name="Sedlacek I."/>
        </authorList>
    </citation>
    <scope>NUCLEOTIDE SEQUENCE</scope>
    <source>
        <strain evidence="1">CCM 7684</strain>
    </source>
</reference>
<organism evidence="1 2">
    <name type="scientific">Agaricicola taiwanensis</name>
    <dbReference type="NCBI Taxonomy" id="591372"/>
    <lineage>
        <taxon>Bacteria</taxon>
        <taxon>Pseudomonadati</taxon>
        <taxon>Pseudomonadota</taxon>
        <taxon>Alphaproteobacteria</taxon>
        <taxon>Rhodobacterales</taxon>
        <taxon>Paracoccaceae</taxon>
        <taxon>Agaricicola</taxon>
    </lineage>
</organism>
<protein>
    <submittedName>
        <fullName evidence="1">Trans-aconitate methyltransferase</fullName>
    </submittedName>
</protein>
<dbReference type="AlphaFoldDB" id="A0A8J2VRG7"/>
<evidence type="ECO:0000313" key="1">
    <source>
        <dbReference type="EMBL" id="GGE37815.1"/>
    </source>
</evidence>
<accession>A0A8J2VRG7</accession>
<keyword evidence="1" id="KW-0808">Transferase</keyword>
<dbReference type="RefSeq" id="WP_188408946.1">
    <property type="nucleotide sequence ID" value="NZ_BMCP01000001.1"/>
</dbReference>
<dbReference type="GO" id="GO:0008168">
    <property type="term" value="F:methyltransferase activity"/>
    <property type="evidence" value="ECO:0007669"/>
    <property type="project" value="UniProtKB-KW"/>
</dbReference>
<proteinExistence type="predicted"/>
<dbReference type="Proteomes" id="UP000602745">
    <property type="component" value="Unassembled WGS sequence"/>
</dbReference>
<dbReference type="SUPFAM" id="SSF53335">
    <property type="entry name" value="S-adenosyl-L-methionine-dependent methyltransferases"/>
    <property type="match status" value="1"/>
</dbReference>
<gene>
    <name evidence="1" type="ORF">GCM10007276_14020</name>
</gene>
<keyword evidence="1" id="KW-0489">Methyltransferase</keyword>
<dbReference type="InterPro" id="IPR029063">
    <property type="entry name" value="SAM-dependent_MTases_sf"/>
</dbReference>
<evidence type="ECO:0000313" key="2">
    <source>
        <dbReference type="Proteomes" id="UP000602745"/>
    </source>
</evidence>
<sequence>MSFSSSWLALREPADLKARAPELLQVLEGFFSSRDYADIVDLGSGTGSTLRALQDILPKRQSWRLIDNDPDLLAAAGDELAAWADSAGVHGDALLLEKAGRSIRVRFIEADLAADPTPWEAPHPDLVTASALFDLVSAEWIDRFAKAVVTARVPVYASLNYDGRAIWEPAHPADEDILGCFNRHQGSDKGFGPASGPQAAERLTSRLSAQGFHVKTASSPWLLTDDARPLADELNRGVANAIHEIGEIDGSVVEDWLQARLQGDETRIGHTDVLGLPG</sequence>
<dbReference type="EMBL" id="BMCP01000001">
    <property type="protein sequence ID" value="GGE37815.1"/>
    <property type="molecule type" value="Genomic_DNA"/>
</dbReference>
<keyword evidence="2" id="KW-1185">Reference proteome</keyword>
<comment type="caution">
    <text evidence="1">The sequence shown here is derived from an EMBL/GenBank/DDBJ whole genome shotgun (WGS) entry which is preliminary data.</text>
</comment>
<reference evidence="1" key="1">
    <citation type="journal article" date="2014" name="Int. J. Syst. Evol. Microbiol.">
        <title>Complete genome sequence of Corynebacterium casei LMG S-19264T (=DSM 44701T), isolated from a smear-ripened cheese.</title>
        <authorList>
            <consortium name="US DOE Joint Genome Institute (JGI-PGF)"/>
            <person name="Walter F."/>
            <person name="Albersmeier A."/>
            <person name="Kalinowski J."/>
            <person name="Ruckert C."/>
        </authorList>
    </citation>
    <scope>NUCLEOTIDE SEQUENCE</scope>
    <source>
        <strain evidence="1">CCM 7684</strain>
    </source>
</reference>